<dbReference type="NCBIfam" id="TIGR01634">
    <property type="entry name" value="tail_P2_I"/>
    <property type="match status" value="1"/>
</dbReference>
<evidence type="ECO:0000313" key="2">
    <source>
        <dbReference type="Proteomes" id="UP001205919"/>
    </source>
</evidence>
<dbReference type="EMBL" id="JANFYT010000013">
    <property type="protein sequence ID" value="MCQ4814256.1"/>
    <property type="molecule type" value="Genomic_DNA"/>
</dbReference>
<evidence type="ECO:0000313" key="1">
    <source>
        <dbReference type="EMBL" id="MCQ4814256.1"/>
    </source>
</evidence>
<comment type="caution">
    <text evidence="1">The sequence shown here is derived from an EMBL/GenBank/DDBJ whole genome shotgun (WGS) entry which is preliminary data.</text>
</comment>
<reference evidence="1 2" key="1">
    <citation type="submission" date="2022-06" db="EMBL/GenBank/DDBJ databases">
        <title>Isolation of gut microbiota from human fecal samples.</title>
        <authorList>
            <person name="Pamer E.G."/>
            <person name="Barat B."/>
            <person name="Waligurski E."/>
            <person name="Medina S."/>
            <person name="Paddock L."/>
            <person name="Mostad J."/>
        </authorList>
    </citation>
    <scope>NUCLEOTIDE SEQUENCE [LARGE SCALE GENOMIC DNA]</scope>
    <source>
        <strain evidence="1 2">DFI.9.90</strain>
    </source>
</reference>
<dbReference type="Proteomes" id="UP001205919">
    <property type="component" value="Unassembled WGS sequence"/>
</dbReference>
<sequence>MANGAEDFSLFEILPDSIAEIREVEAATAAIDPEMMSVSREIREALILYRLDELPERVIDLLAWQYHVDNYEPLNLALEQKRAQVRDAINLHRRKGTPWALKRELANIGFPTELIEDTGKPYIFNLSVALSAGADIGEVYQAAVCAAVRTKNTRSSLGTVSMESSTSGVLRCASAGYSGARVEIYPWVSSGHELEQTIHAAAAVHGHIYLTVGPA</sequence>
<accession>A0AAW5K0V8</accession>
<dbReference type="InterPro" id="IPR006521">
    <property type="entry name" value="Tail_protein_I"/>
</dbReference>
<keyword evidence="2" id="KW-1185">Reference proteome</keyword>
<dbReference type="AlphaFoldDB" id="A0AAW5K0V8"/>
<protein>
    <submittedName>
        <fullName evidence="1">Phage tail protein I</fullName>
    </submittedName>
</protein>
<organism evidence="1 2">
    <name type="scientific">Cloacibacillus evryensis</name>
    <dbReference type="NCBI Taxonomy" id="508460"/>
    <lineage>
        <taxon>Bacteria</taxon>
        <taxon>Thermotogati</taxon>
        <taxon>Synergistota</taxon>
        <taxon>Synergistia</taxon>
        <taxon>Synergistales</taxon>
        <taxon>Synergistaceae</taxon>
        <taxon>Cloacibacillus</taxon>
    </lineage>
</organism>
<name>A0AAW5K0V8_9BACT</name>
<dbReference type="Pfam" id="PF09684">
    <property type="entry name" value="Tail_P2_I"/>
    <property type="match status" value="1"/>
</dbReference>
<proteinExistence type="predicted"/>
<gene>
    <name evidence="1" type="ORF">NE630_07405</name>
</gene>
<dbReference type="RefSeq" id="WP_008710000.1">
    <property type="nucleotide sequence ID" value="NZ_CABKQM010000005.1"/>
</dbReference>